<dbReference type="Proteomes" id="UP000245283">
    <property type="component" value="Unassembled WGS sequence"/>
</dbReference>
<gene>
    <name evidence="6" type="ORF">DD236_03155</name>
</gene>
<organism evidence="6 7">
    <name type="scientific">Ancrocorticia populi</name>
    <dbReference type="NCBI Taxonomy" id="2175228"/>
    <lineage>
        <taxon>Bacteria</taxon>
        <taxon>Bacillati</taxon>
        <taxon>Actinomycetota</taxon>
        <taxon>Actinomycetes</taxon>
        <taxon>Actinomycetales</taxon>
        <taxon>Actinomycetaceae</taxon>
        <taxon>Ancrocorticia</taxon>
    </lineage>
</organism>
<dbReference type="GO" id="GO:0005737">
    <property type="term" value="C:cytoplasm"/>
    <property type="evidence" value="ECO:0007669"/>
    <property type="project" value="TreeGrafter"/>
</dbReference>
<dbReference type="GO" id="GO:0042732">
    <property type="term" value="P:D-xylose metabolic process"/>
    <property type="evidence" value="ECO:0007669"/>
    <property type="project" value="InterPro"/>
</dbReference>
<comment type="caution">
    <text evidence="6">The sequence shown here is derived from an EMBL/GenBank/DDBJ whole genome shotgun (WGS) entry which is preliminary data.</text>
</comment>
<dbReference type="InterPro" id="IPR044516">
    <property type="entry name" value="UXS-like"/>
</dbReference>
<dbReference type="PANTHER" id="PTHR43078">
    <property type="entry name" value="UDP-GLUCURONIC ACID DECARBOXYLASE-RELATED"/>
    <property type="match status" value="1"/>
</dbReference>
<reference evidence="7" key="1">
    <citation type="submission" date="2018-05" db="EMBL/GenBank/DDBJ databases">
        <authorList>
            <person name="Li Y."/>
        </authorList>
    </citation>
    <scope>NUCLEOTIDE SEQUENCE [LARGE SCALE GENOMIC DNA]</scope>
    <source>
        <strain evidence="7">sk1b4</strain>
    </source>
</reference>
<dbReference type="InterPro" id="IPR036291">
    <property type="entry name" value="NAD(P)-bd_dom_sf"/>
</dbReference>
<keyword evidence="7" id="KW-1185">Reference proteome</keyword>
<keyword evidence="3" id="KW-0520">NAD</keyword>
<name>A0A2V1K7F2_9ACTO</name>
<keyword evidence="2" id="KW-0210">Decarboxylase</keyword>
<proteinExistence type="predicted"/>
<sequence length="380" mass="41496">MIFTWREPTSALSRTRNSTVCRAENRLSQVSSIIQDDVNRITELDLPWEQLRDARILVTGASGMIPSYTVLSLLAANDAHGLGIVVYALARNAEKMTRLYGDLLEREDLVFIQQDVVTPIEGLSGITHVIHGASAAQPKNHAKDPAGTIAANVLGTHNLLEFCREVGAKSFTMMSSAEIYGNVPGEVHLIEEDQYGGVDILNPRACYTEGKRASETFSAVYNYQFGIKNTVARFGHIYGPGIALDDGRVQADFARDMFEGQDIIMKSAGLAQRSYTYIGDAVAGMLAAILKGEAGAYNVSDNTGLVSIRELAETFLAARPERHLELRFETESDAFATNKVAFQGLSGTKLEGLGWKPQVTLAAGVDRWLRHLEELNSVAQ</sequence>
<protein>
    <recommendedName>
        <fullName evidence="5">NAD-dependent epimerase/dehydratase domain-containing protein</fullName>
    </recommendedName>
</protein>
<evidence type="ECO:0000256" key="1">
    <source>
        <dbReference type="ARBA" id="ARBA00001911"/>
    </source>
</evidence>
<evidence type="ECO:0000256" key="4">
    <source>
        <dbReference type="ARBA" id="ARBA00023239"/>
    </source>
</evidence>
<dbReference type="EMBL" id="QETB01000001">
    <property type="protein sequence ID" value="PWF27398.1"/>
    <property type="molecule type" value="Genomic_DNA"/>
</dbReference>
<evidence type="ECO:0000313" key="6">
    <source>
        <dbReference type="EMBL" id="PWF27398.1"/>
    </source>
</evidence>
<dbReference type="InterPro" id="IPR001509">
    <property type="entry name" value="Epimerase_deHydtase"/>
</dbReference>
<evidence type="ECO:0000256" key="3">
    <source>
        <dbReference type="ARBA" id="ARBA00023027"/>
    </source>
</evidence>
<dbReference type="AlphaFoldDB" id="A0A2V1K7F2"/>
<keyword evidence="4" id="KW-0456">Lyase</keyword>
<dbReference type="GO" id="GO:0048040">
    <property type="term" value="F:UDP-glucuronate decarboxylase activity"/>
    <property type="evidence" value="ECO:0007669"/>
    <property type="project" value="TreeGrafter"/>
</dbReference>
<dbReference type="Pfam" id="PF01370">
    <property type="entry name" value="Epimerase"/>
    <property type="match status" value="1"/>
</dbReference>
<evidence type="ECO:0000256" key="2">
    <source>
        <dbReference type="ARBA" id="ARBA00022793"/>
    </source>
</evidence>
<evidence type="ECO:0000313" key="7">
    <source>
        <dbReference type="Proteomes" id="UP000245283"/>
    </source>
</evidence>
<dbReference type="Gene3D" id="3.40.50.720">
    <property type="entry name" value="NAD(P)-binding Rossmann-like Domain"/>
    <property type="match status" value="1"/>
</dbReference>
<dbReference type="PANTHER" id="PTHR43078:SF6">
    <property type="entry name" value="UDP-GLUCURONIC ACID DECARBOXYLASE 1"/>
    <property type="match status" value="1"/>
</dbReference>
<feature type="domain" description="NAD-dependent epimerase/dehydratase" evidence="5">
    <location>
        <begin position="56"/>
        <end position="299"/>
    </location>
</feature>
<evidence type="ECO:0000259" key="5">
    <source>
        <dbReference type="Pfam" id="PF01370"/>
    </source>
</evidence>
<accession>A0A2V1K7F2</accession>
<dbReference type="GO" id="GO:0070403">
    <property type="term" value="F:NAD+ binding"/>
    <property type="evidence" value="ECO:0007669"/>
    <property type="project" value="InterPro"/>
</dbReference>
<comment type="cofactor">
    <cofactor evidence="1">
        <name>NAD(+)</name>
        <dbReference type="ChEBI" id="CHEBI:57540"/>
    </cofactor>
</comment>
<dbReference type="SUPFAM" id="SSF51735">
    <property type="entry name" value="NAD(P)-binding Rossmann-fold domains"/>
    <property type="match status" value="1"/>
</dbReference>
<dbReference type="OrthoDB" id="9801785at2"/>